<dbReference type="HOGENOM" id="CLU_1011154_0_0_9"/>
<dbReference type="PATRIC" id="fig|1235802.3.peg.3414"/>
<dbReference type="eggNOG" id="ENOG5031DQM">
    <property type="taxonomic scope" value="Bacteria"/>
</dbReference>
<evidence type="ECO:0000256" key="1">
    <source>
        <dbReference type="SAM" id="Coils"/>
    </source>
</evidence>
<name>N2ADL0_9FIRM</name>
<dbReference type="Proteomes" id="UP000012589">
    <property type="component" value="Unassembled WGS sequence"/>
</dbReference>
<feature type="coiled-coil region" evidence="1">
    <location>
        <begin position="99"/>
        <end position="174"/>
    </location>
</feature>
<accession>N2ADL0</accession>
<reference evidence="2 3" key="1">
    <citation type="journal article" date="2014" name="Genome Announc.">
        <title>Draft genome sequences of the altered schaedler flora, a defined bacterial community from gnotobiotic mice.</title>
        <authorList>
            <person name="Wannemuehler M.J."/>
            <person name="Overstreet A.M."/>
            <person name="Ward D.V."/>
            <person name="Phillips G.J."/>
        </authorList>
    </citation>
    <scope>NUCLEOTIDE SEQUENCE [LARGE SCALE GENOMIC DNA]</scope>
    <source>
        <strain evidence="2 3">ASF492</strain>
    </source>
</reference>
<evidence type="ECO:0000313" key="2">
    <source>
        <dbReference type="EMBL" id="EMZ24543.1"/>
    </source>
</evidence>
<protein>
    <submittedName>
        <fullName evidence="2">Uncharacterized protein</fullName>
    </submittedName>
</protein>
<comment type="caution">
    <text evidence="2">The sequence shown here is derived from an EMBL/GenBank/DDBJ whole genome shotgun (WGS) entry which is preliminary data.</text>
</comment>
<gene>
    <name evidence="2" type="ORF">C823_03228</name>
</gene>
<keyword evidence="3" id="KW-1185">Reference proteome</keyword>
<dbReference type="EMBL" id="AQFT01000096">
    <property type="protein sequence ID" value="EMZ24543.1"/>
    <property type="molecule type" value="Genomic_DNA"/>
</dbReference>
<sequence>MGMMIGRTSDNRTIIRIKKPDGTAVASVSFSKSNPKKTKKLNYNFKTVSTQILLSKTSGSARKAVTKAQGTVAMLLRKVSIGEYDDLELEHAIIHARKMARIAKRREKHLKQEEQIEQKGKTEENEDLLKEGLEERAEEDEELRLTEEELQRLMEEYQELMEESMQELAEEMIEAFSDELSEEVSGAIYAMEPQELEELKKKHRSDEMRAIADADMKYLKAIFMKLEKEKQALSSASGNYANASAGVSLEIGGLDMPVEMPPVPEIVQGTNIDMML</sequence>
<dbReference type="STRING" id="1235802.C823_03228"/>
<dbReference type="AlphaFoldDB" id="N2ADL0"/>
<dbReference type="OrthoDB" id="9799415at2"/>
<organism evidence="2 3">
    <name type="scientific">Eubacterium plexicaudatum ASF492</name>
    <dbReference type="NCBI Taxonomy" id="1235802"/>
    <lineage>
        <taxon>Bacteria</taxon>
        <taxon>Bacillati</taxon>
        <taxon>Bacillota</taxon>
        <taxon>Clostridia</taxon>
        <taxon>Eubacteriales</taxon>
        <taxon>Eubacteriaceae</taxon>
        <taxon>Eubacterium</taxon>
    </lineage>
</organism>
<evidence type="ECO:0000313" key="3">
    <source>
        <dbReference type="Proteomes" id="UP000012589"/>
    </source>
</evidence>
<keyword evidence="1" id="KW-0175">Coiled coil</keyword>
<proteinExistence type="predicted"/>